<feature type="signal peptide" evidence="2">
    <location>
        <begin position="1"/>
        <end position="21"/>
    </location>
</feature>
<feature type="compositionally biased region" description="Basic and acidic residues" evidence="1">
    <location>
        <begin position="35"/>
        <end position="45"/>
    </location>
</feature>
<organism evidence="4 5">
    <name type="scientific">Sulfitobacter aestuariivivens</name>
    <dbReference type="NCBI Taxonomy" id="2766981"/>
    <lineage>
        <taxon>Bacteria</taxon>
        <taxon>Pseudomonadati</taxon>
        <taxon>Pseudomonadota</taxon>
        <taxon>Alphaproteobacteria</taxon>
        <taxon>Rhodobacterales</taxon>
        <taxon>Roseobacteraceae</taxon>
        <taxon>Sulfitobacter</taxon>
    </lineage>
</organism>
<keyword evidence="2" id="KW-0732">Signal</keyword>
<reference evidence="4" key="1">
    <citation type="submission" date="2020-08" db="EMBL/GenBank/DDBJ databases">
        <title>Sulfitobacter aestuariivivens sp. nov., isolated from a tidal flat.</title>
        <authorList>
            <person name="Park S."/>
            <person name="Yoon J.-H."/>
        </authorList>
    </citation>
    <scope>NUCLEOTIDE SEQUENCE</scope>
    <source>
        <strain evidence="4">TSTF-M16</strain>
    </source>
</reference>
<feature type="compositionally biased region" description="Polar residues" evidence="1">
    <location>
        <begin position="21"/>
        <end position="32"/>
    </location>
</feature>
<dbReference type="Proteomes" id="UP000635142">
    <property type="component" value="Unassembled WGS sequence"/>
</dbReference>
<dbReference type="EMBL" id="JACTAG010000001">
    <property type="protein sequence ID" value="MBD3663767.1"/>
    <property type="molecule type" value="Genomic_DNA"/>
</dbReference>
<feature type="compositionally biased region" description="Low complexity" evidence="1">
    <location>
        <begin position="51"/>
        <end position="61"/>
    </location>
</feature>
<comment type="caution">
    <text evidence="4">The sequence shown here is derived from an EMBL/GenBank/DDBJ whole genome shotgun (WGS) entry which is preliminary data.</text>
</comment>
<dbReference type="Pfam" id="PF06904">
    <property type="entry name" value="Extensin-like_C"/>
    <property type="match status" value="1"/>
</dbReference>
<dbReference type="RefSeq" id="WP_191074702.1">
    <property type="nucleotide sequence ID" value="NZ_JACTAG010000001.1"/>
</dbReference>
<evidence type="ECO:0000313" key="5">
    <source>
        <dbReference type="Proteomes" id="UP000635142"/>
    </source>
</evidence>
<keyword evidence="5" id="KW-1185">Reference proteome</keyword>
<evidence type="ECO:0000259" key="3">
    <source>
        <dbReference type="Pfam" id="PF06904"/>
    </source>
</evidence>
<name>A0A927D5D9_9RHOB</name>
<proteinExistence type="predicted"/>
<evidence type="ECO:0000256" key="1">
    <source>
        <dbReference type="SAM" id="MobiDB-lite"/>
    </source>
</evidence>
<dbReference type="AlphaFoldDB" id="A0A927D5D9"/>
<evidence type="ECO:0000313" key="4">
    <source>
        <dbReference type="EMBL" id="MBD3663767.1"/>
    </source>
</evidence>
<sequence>MTRLALVLALGLIAPVGMAQAQTVTPPETSATPPERPDPEDRLDQIEAESADAAASTPDTAQVVADPGGQAACLEKLDALGTIFVPGPPRSDPEDAACGIADPVIVSSIVPGVDVTPAAELRCETAAALGQWVADVVVPAARQMPERGVLSGIDQGSGYICRRRNNAADGKLSEHSFGNAIDIMAFRFSQGDPVRVEPREREGTMAEAFQRTVRAGSCLYFSTVLGPGTDAAHADHLHLDIKERNGGFRLCQ</sequence>
<evidence type="ECO:0000256" key="2">
    <source>
        <dbReference type="SAM" id="SignalP"/>
    </source>
</evidence>
<feature type="domain" description="Extensin-like C-terminal" evidence="3">
    <location>
        <begin position="72"/>
        <end position="252"/>
    </location>
</feature>
<gene>
    <name evidence="4" type="ORF">H9Q16_07525</name>
</gene>
<dbReference type="InterPro" id="IPR009683">
    <property type="entry name" value="Extensin-like_C"/>
</dbReference>
<feature type="region of interest" description="Disordered" evidence="1">
    <location>
        <begin position="21"/>
        <end position="61"/>
    </location>
</feature>
<protein>
    <submittedName>
        <fullName evidence="4">Extensin family protein</fullName>
    </submittedName>
</protein>
<feature type="chain" id="PRO_5036837089" evidence="2">
    <location>
        <begin position="22"/>
        <end position="252"/>
    </location>
</feature>
<accession>A0A927D5D9</accession>